<gene>
    <name evidence="1" type="ORF">PENSOL_c003G02085</name>
</gene>
<name>A0A1V6RLA8_9EURO</name>
<protein>
    <submittedName>
        <fullName evidence="1">Uncharacterized protein</fullName>
    </submittedName>
</protein>
<evidence type="ECO:0000313" key="1">
    <source>
        <dbReference type="EMBL" id="OQE02153.1"/>
    </source>
</evidence>
<comment type="caution">
    <text evidence="1">The sequence shown here is derived from an EMBL/GenBank/DDBJ whole genome shotgun (WGS) entry which is preliminary data.</text>
</comment>
<evidence type="ECO:0000313" key="2">
    <source>
        <dbReference type="Proteomes" id="UP000191612"/>
    </source>
</evidence>
<dbReference type="EMBL" id="MDYO01000003">
    <property type="protein sequence ID" value="OQE02153.1"/>
    <property type="molecule type" value="Genomic_DNA"/>
</dbReference>
<reference evidence="2" key="1">
    <citation type="journal article" date="2017" name="Nat. Microbiol.">
        <title>Global analysis of biosynthetic gene clusters reveals vast potential of secondary metabolite production in Penicillium species.</title>
        <authorList>
            <person name="Nielsen J.C."/>
            <person name="Grijseels S."/>
            <person name="Prigent S."/>
            <person name="Ji B."/>
            <person name="Dainat J."/>
            <person name="Nielsen K.F."/>
            <person name="Frisvad J.C."/>
            <person name="Workman M."/>
            <person name="Nielsen J."/>
        </authorList>
    </citation>
    <scope>NUCLEOTIDE SEQUENCE [LARGE SCALE GENOMIC DNA]</scope>
    <source>
        <strain evidence="2">IBT 29525</strain>
    </source>
</reference>
<dbReference type="AlphaFoldDB" id="A0A1V6RLA8"/>
<proteinExistence type="predicted"/>
<dbReference type="Proteomes" id="UP000191612">
    <property type="component" value="Unassembled WGS sequence"/>
</dbReference>
<organism evidence="1 2">
    <name type="scientific">Penicillium solitum</name>
    <dbReference type="NCBI Taxonomy" id="60172"/>
    <lineage>
        <taxon>Eukaryota</taxon>
        <taxon>Fungi</taxon>
        <taxon>Dikarya</taxon>
        <taxon>Ascomycota</taxon>
        <taxon>Pezizomycotina</taxon>
        <taxon>Eurotiomycetes</taxon>
        <taxon>Eurotiomycetidae</taxon>
        <taxon>Eurotiales</taxon>
        <taxon>Aspergillaceae</taxon>
        <taxon>Penicillium</taxon>
    </lineage>
</organism>
<keyword evidence="2" id="KW-1185">Reference proteome</keyword>
<sequence>MMYEAAKQQLLNCKASIPELKDFDLGFGKVWAASCFRTGQTPCNHRRPYVEPVPIAQKL</sequence>
<accession>A0A1V6RLA8</accession>